<reference evidence="2" key="1">
    <citation type="journal article" date="2004" name="J. Bacteriol.">
        <title>An evolutionary hot spot: the pNGR234b replicon of Rhizobium sp. strain NGR234.</title>
        <authorList>
            <person name="Streit W.R."/>
            <person name="Schmitz R.A."/>
            <person name="Perret X."/>
            <person name="Staehelin C."/>
            <person name="Deakin W.J."/>
            <person name="Raasch C."/>
            <person name="Liesegang H."/>
            <person name="Broughton W.J."/>
        </authorList>
    </citation>
    <scope>NUCLEOTIDE SEQUENCE [LARGE SCALE GENOMIC DNA]</scope>
    <source>
        <strain evidence="2">NBRC 101917 / NGR234</strain>
    </source>
</reference>
<keyword evidence="1" id="KW-0614">Plasmid</keyword>
<dbReference type="HOGENOM" id="CLU_2221087_0_0_5"/>
<geneLocation type="plasmid" evidence="2">
    <name>sym pNGR234b</name>
</geneLocation>
<dbReference type="KEGG" id="rhi:NGR_b04640"/>
<dbReference type="EMBL" id="CP000874">
    <property type="protein sequence ID" value="ACP21927.1"/>
    <property type="molecule type" value="Genomic_DNA"/>
</dbReference>
<protein>
    <submittedName>
        <fullName evidence="1">Uncharacterized protein</fullName>
    </submittedName>
</protein>
<dbReference type="Proteomes" id="UP000001054">
    <property type="component" value="Plasmid pNGR234b"/>
</dbReference>
<dbReference type="InterPro" id="IPR015422">
    <property type="entry name" value="PyrdxlP-dep_Trfase_small"/>
</dbReference>
<gene>
    <name evidence="1" type="ordered locus">NGR_b04640</name>
</gene>
<name>C3KPB9_SINFN</name>
<evidence type="ECO:0000313" key="1">
    <source>
        <dbReference type="EMBL" id="ACP21927.1"/>
    </source>
</evidence>
<dbReference type="AlphaFoldDB" id="C3KPB9"/>
<sequence length="106" mass="11477">MRSHSVKCAALFGSDLCVRAMPRMATLAGLARIDCSDSGLNAWLEDDRGDRAVHRAVLDAGLQCYPLSDYTIATPRPDAIILGYAGVPADRMKPYVLRLAEAIART</sequence>
<evidence type="ECO:0000313" key="2">
    <source>
        <dbReference type="Proteomes" id="UP000001054"/>
    </source>
</evidence>
<keyword evidence="2" id="KW-1185">Reference proteome</keyword>
<dbReference type="Gene3D" id="3.90.1150.10">
    <property type="entry name" value="Aspartate Aminotransferase, domain 1"/>
    <property type="match status" value="1"/>
</dbReference>
<accession>C3KPB9</accession>
<proteinExistence type="predicted"/>
<organism evidence="1 2">
    <name type="scientific">Sinorhizobium fredii (strain NBRC 101917 / NGR234)</name>
    <dbReference type="NCBI Taxonomy" id="394"/>
    <lineage>
        <taxon>Bacteria</taxon>
        <taxon>Pseudomonadati</taxon>
        <taxon>Pseudomonadota</taxon>
        <taxon>Alphaproteobacteria</taxon>
        <taxon>Hyphomicrobiales</taxon>
        <taxon>Rhizobiaceae</taxon>
        <taxon>Sinorhizobium/Ensifer group</taxon>
        <taxon>Sinorhizobium</taxon>
    </lineage>
</organism>
<dbReference type="OrthoDB" id="9808770at2"/>
<reference evidence="1 2" key="2">
    <citation type="journal article" date="2009" name="Appl. Environ. Microbiol.">
        <title>Rhizobium sp. strain NGR234 possesses a remarkable number of secretion systems.</title>
        <authorList>
            <person name="Schmeisser C."/>
            <person name="Liesegang H."/>
            <person name="Krysciak D."/>
            <person name="Bakkou N."/>
            <person name="Le Quere A."/>
            <person name="Wollherr A."/>
            <person name="Heinemeyer I."/>
            <person name="Morgenstern B."/>
            <person name="Pommerening-Roeser A."/>
            <person name="Flores M."/>
            <person name="Palacios R."/>
            <person name="Brenner S."/>
            <person name="Gottschalk G."/>
            <person name="Schmitz R.A."/>
            <person name="Broughton W.J."/>
            <person name="Perret X."/>
            <person name="Strittmatter A.W."/>
            <person name="Streit W.R."/>
        </authorList>
    </citation>
    <scope>NUCLEOTIDE SEQUENCE [LARGE SCALE GENOMIC DNA]</scope>
    <source>
        <strain evidence="2">NBRC 101917 / NGR234</strain>
    </source>
</reference>
<dbReference type="PATRIC" id="fig|394.7.peg.910"/>